<dbReference type="PROSITE" id="PS00093">
    <property type="entry name" value="N4_MTASE"/>
    <property type="match status" value="1"/>
</dbReference>
<keyword evidence="3" id="KW-0808">Transferase</keyword>
<protein>
    <recommendedName>
        <fullName evidence="8">Methyltransferase</fullName>
        <ecNumber evidence="8">2.1.1.-</ecNumber>
    </recommendedName>
</protein>
<gene>
    <name evidence="10" type="ORF">A3C72_04900</name>
</gene>
<keyword evidence="5" id="KW-0680">Restriction system</keyword>
<name>A0A1G2MMA0_9BACT</name>
<evidence type="ECO:0000313" key="11">
    <source>
        <dbReference type="Proteomes" id="UP000177130"/>
    </source>
</evidence>
<evidence type="ECO:0000259" key="9">
    <source>
        <dbReference type="Pfam" id="PF01555"/>
    </source>
</evidence>
<comment type="caution">
    <text evidence="10">The sequence shown here is derived from an EMBL/GenBank/DDBJ whole genome shotgun (WGS) entry which is preliminary data.</text>
</comment>
<keyword evidence="2 10" id="KW-0489">Methyltransferase</keyword>
<dbReference type="GO" id="GO:0009307">
    <property type="term" value="P:DNA restriction-modification system"/>
    <property type="evidence" value="ECO:0007669"/>
    <property type="project" value="UniProtKB-KW"/>
</dbReference>
<evidence type="ECO:0000256" key="1">
    <source>
        <dbReference type="ARBA" id="ARBA00010203"/>
    </source>
</evidence>
<keyword evidence="6" id="KW-0238">DNA-binding</keyword>
<accession>A0A1G2MMA0</accession>
<dbReference type="InterPro" id="IPR001091">
    <property type="entry name" value="RM_Methyltransferase"/>
</dbReference>
<dbReference type="GO" id="GO:0015667">
    <property type="term" value="F:site-specific DNA-methyltransferase (cytosine-N4-specific) activity"/>
    <property type="evidence" value="ECO:0007669"/>
    <property type="project" value="UniProtKB-EC"/>
</dbReference>
<dbReference type="GO" id="GO:0005737">
    <property type="term" value="C:cytoplasm"/>
    <property type="evidence" value="ECO:0007669"/>
    <property type="project" value="TreeGrafter"/>
</dbReference>
<dbReference type="PANTHER" id="PTHR13370:SF3">
    <property type="entry name" value="TRNA (GUANINE(10)-N2)-METHYLTRANSFERASE HOMOLOG"/>
    <property type="match status" value="1"/>
</dbReference>
<evidence type="ECO:0000256" key="6">
    <source>
        <dbReference type="ARBA" id="ARBA00023125"/>
    </source>
</evidence>
<feature type="domain" description="DNA methylase N-4/N-6" evidence="9">
    <location>
        <begin position="39"/>
        <end position="263"/>
    </location>
</feature>
<evidence type="ECO:0000256" key="2">
    <source>
        <dbReference type="ARBA" id="ARBA00022603"/>
    </source>
</evidence>
<sequence>MNLQLIKNSLGKPYFETDDCLLYAGDCLELMKKVDSSLVDLTVTSPPYNIGKEYEEPMPLENYLDWCKDWISEIHRVTKNQGAFWLNIGYLEIPEKGKAVPIPYLLWDKTPFYFIQEVIWNYGAGVAGRKFFSPRNEKLLWYVKDQENYVFNLDDIRDKNVKYPNQKKNGKLKCNPLGKNPTDVWQIPKVTSGANRSSKERMPHPAQFPIALIDRIVKASSNTDEVVLDPFLGSGTSAIVALSNKRKFIGFEINEKYCDLAVERIKQYKNSPQPVSLFEFATTTQLV</sequence>
<dbReference type="InterPro" id="IPR017985">
    <property type="entry name" value="MeTrfase_CN4_CS"/>
</dbReference>
<dbReference type="InterPro" id="IPR029063">
    <property type="entry name" value="SAM-dependent_MTases_sf"/>
</dbReference>
<dbReference type="GO" id="GO:0032259">
    <property type="term" value="P:methylation"/>
    <property type="evidence" value="ECO:0007669"/>
    <property type="project" value="UniProtKB-KW"/>
</dbReference>
<evidence type="ECO:0000313" key="10">
    <source>
        <dbReference type="EMBL" id="OHA24874.1"/>
    </source>
</evidence>
<evidence type="ECO:0000256" key="3">
    <source>
        <dbReference type="ARBA" id="ARBA00022679"/>
    </source>
</evidence>
<dbReference type="GO" id="GO:0003677">
    <property type="term" value="F:DNA binding"/>
    <property type="evidence" value="ECO:0007669"/>
    <property type="project" value="UniProtKB-KW"/>
</dbReference>
<dbReference type="EC" id="2.1.1.-" evidence="8"/>
<comment type="similarity">
    <text evidence="1">Belongs to the N(4)/N(6)-methyltransferase family. N(4) subfamily.</text>
</comment>
<dbReference type="AlphaFoldDB" id="A0A1G2MMA0"/>
<organism evidence="10 11">
    <name type="scientific">Candidatus Taylorbacteria bacterium RIFCSPHIGHO2_02_FULL_43_32b</name>
    <dbReference type="NCBI Taxonomy" id="1802306"/>
    <lineage>
        <taxon>Bacteria</taxon>
        <taxon>Candidatus Tayloriibacteriota</taxon>
    </lineage>
</organism>
<dbReference type="Pfam" id="PF01555">
    <property type="entry name" value="N6_N4_Mtase"/>
    <property type="match status" value="1"/>
</dbReference>
<dbReference type="GO" id="GO:0008170">
    <property type="term" value="F:N-methyltransferase activity"/>
    <property type="evidence" value="ECO:0007669"/>
    <property type="project" value="InterPro"/>
</dbReference>
<proteinExistence type="inferred from homology"/>
<reference evidence="10 11" key="1">
    <citation type="journal article" date="2016" name="Nat. Commun.">
        <title>Thousands of microbial genomes shed light on interconnected biogeochemical processes in an aquifer system.</title>
        <authorList>
            <person name="Anantharaman K."/>
            <person name="Brown C.T."/>
            <person name="Hug L.A."/>
            <person name="Sharon I."/>
            <person name="Castelle C.J."/>
            <person name="Probst A.J."/>
            <person name="Thomas B.C."/>
            <person name="Singh A."/>
            <person name="Wilkins M.J."/>
            <person name="Karaoz U."/>
            <person name="Brodie E.L."/>
            <person name="Williams K.H."/>
            <person name="Hubbard S.S."/>
            <person name="Banfield J.F."/>
        </authorList>
    </citation>
    <scope>NUCLEOTIDE SEQUENCE [LARGE SCALE GENOMIC DNA]</scope>
</reference>
<dbReference type="EMBL" id="MHRK01000003">
    <property type="protein sequence ID" value="OHA24874.1"/>
    <property type="molecule type" value="Genomic_DNA"/>
</dbReference>
<dbReference type="STRING" id="1802306.A3C72_04900"/>
<dbReference type="SUPFAM" id="SSF53335">
    <property type="entry name" value="S-adenosyl-L-methionine-dependent methyltransferases"/>
    <property type="match status" value="1"/>
</dbReference>
<dbReference type="Proteomes" id="UP000177130">
    <property type="component" value="Unassembled WGS sequence"/>
</dbReference>
<dbReference type="InterPro" id="IPR002941">
    <property type="entry name" value="DNA_methylase_N4/N6"/>
</dbReference>
<dbReference type="PRINTS" id="PR00508">
    <property type="entry name" value="S21N4MTFRASE"/>
</dbReference>
<comment type="catalytic activity">
    <reaction evidence="7">
        <text>a 2'-deoxycytidine in DNA + S-adenosyl-L-methionine = an N(4)-methyl-2'-deoxycytidine in DNA + S-adenosyl-L-homocysteine + H(+)</text>
        <dbReference type="Rhea" id="RHEA:16857"/>
        <dbReference type="Rhea" id="RHEA-COMP:11369"/>
        <dbReference type="Rhea" id="RHEA-COMP:13674"/>
        <dbReference type="ChEBI" id="CHEBI:15378"/>
        <dbReference type="ChEBI" id="CHEBI:57856"/>
        <dbReference type="ChEBI" id="CHEBI:59789"/>
        <dbReference type="ChEBI" id="CHEBI:85452"/>
        <dbReference type="ChEBI" id="CHEBI:137933"/>
        <dbReference type="EC" id="2.1.1.113"/>
    </reaction>
</comment>
<evidence type="ECO:0000256" key="7">
    <source>
        <dbReference type="ARBA" id="ARBA00049120"/>
    </source>
</evidence>
<dbReference type="PANTHER" id="PTHR13370">
    <property type="entry name" value="RNA METHYLASE-RELATED"/>
    <property type="match status" value="1"/>
</dbReference>
<dbReference type="Gene3D" id="3.40.50.150">
    <property type="entry name" value="Vaccinia Virus protein VP39"/>
    <property type="match status" value="1"/>
</dbReference>
<keyword evidence="4" id="KW-0949">S-adenosyl-L-methionine</keyword>
<evidence type="ECO:0000256" key="5">
    <source>
        <dbReference type="ARBA" id="ARBA00022747"/>
    </source>
</evidence>
<evidence type="ECO:0000256" key="4">
    <source>
        <dbReference type="ARBA" id="ARBA00022691"/>
    </source>
</evidence>
<evidence type="ECO:0000256" key="8">
    <source>
        <dbReference type="RuleBase" id="RU362026"/>
    </source>
</evidence>